<keyword evidence="3" id="KW-1185">Reference proteome</keyword>
<sequence length="105" mass="11225">MNFRKAGTLLIIFVICVAILSHGGVEATRVLFEDFGNANSLETGSAVKGACVVQGSVLLRCSVGRAMEGLYIQRGREVGDACTELVTTILEMLLEVDSLEESMEA</sequence>
<evidence type="ECO:0000256" key="1">
    <source>
        <dbReference type="SAM" id="SignalP"/>
    </source>
</evidence>
<dbReference type="EMBL" id="PKMF04000544">
    <property type="protein sequence ID" value="KAK7826551.1"/>
    <property type="molecule type" value="Genomic_DNA"/>
</dbReference>
<organism evidence="2 3">
    <name type="scientific">Quercus suber</name>
    <name type="common">Cork oak</name>
    <dbReference type="NCBI Taxonomy" id="58331"/>
    <lineage>
        <taxon>Eukaryota</taxon>
        <taxon>Viridiplantae</taxon>
        <taxon>Streptophyta</taxon>
        <taxon>Embryophyta</taxon>
        <taxon>Tracheophyta</taxon>
        <taxon>Spermatophyta</taxon>
        <taxon>Magnoliopsida</taxon>
        <taxon>eudicotyledons</taxon>
        <taxon>Gunneridae</taxon>
        <taxon>Pentapetalae</taxon>
        <taxon>rosids</taxon>
        <taxon>fabids</taxon>
        <taxon>Fagales</taxon>
        <taxon>Fagaceae</taxon>
        <taxon>Quercus</taxon>
    </lineage>
</organism>
<evidence type="ECO:0000313" key="2">
    <source>
        <dbReference type="EMBL" id="KAK7826551.1"/>
    </source>
</evidence>
<evidence type="ECO:0000313" key="3">
    <source>
        <dbReference type="Proteomes" id="UP000237347"/>
    </source>
</evidence>
<comment type="caution">
    <text evidence="2">The sequence shown here is derived from an EMBL/GenBank/DDBJ whole genome shotgun (WGS) entry which is preliminary data.</text>
</comment>
<feature type="signal peptide" evidence="1">
    <location>
        <begin position="1"/>
        <end position="27"/>
    </location>
</feature>
<dbReference type="Proteomes" id="UP000237347">
    <property type="component" value="Unassembled WGS sequence"/>
</dbReference>
<accession>A0AAW0JKC4</accession>
<gene>
    <name evidence="2" type="ORF">CFP56_032098</name>
</gene>
<protein>
    <submittedName>
        <fullName evidence="2">Uncharacterized protein</fullName>
    </submittedName>
</protein>
<name>A0AAW0JKC4_QUESU</name>
<dbReference type="AlphaFoldDB" id="A0AAW0JKC4"/>
<keyword evidence="1" id="KW-0732">Signal</keyword>
<feature type="chain" id="PRO_5043620386" evidence="1">
    <location>
        <begin position="28"/>
        <end position="105"/>
    </location>
</feature>
<proteinExistence type="predicted"/>
<reference evidence="2 3" key="1">
    <citation type="journal article" date="2018" name="Sci. Data">
        <title>The draft genome sequence of cork oak.</title>
        <authorList>
            <person name="Ramos A.M."/>
            <person name="Usie A."/>
            <person name="Barbosa P."/>
            <person name="Barros P.M."/>
            <person name="Capote T."/>
            <person name="Chaves I."/>
            <person name="Simoes F."/>
            <person name="Abreu I."/>
            <person name="Carrasquinho I."/>
            <person name="Faro C."/>
            <person name="Guimaraes J.B."/>
            <person name="Mendonca D."/>
            <person name="Nobrega F."/>
            <person name="Rodrigues L."/>
            <person name="Saibo N.J.M."/>
            <person name="Varela M.C."/>
            <person name="Egas C."/>
            <person name="Matos J."/>
            <person name="Miguel C.M."/>
            <person name="Oliveira M.M."/>
            <person name="Ricardo C.P."/>
            <person name="Goncalves S."/>
        </authorList>
    </citation>
    <scope>NUCLEOTIDE SEQUENCE [LARGE SCALE GENOMIC DNA]</scope>
    <source>
        <strain evidence="3">cv. HL8</strain>
    </source>
</reference>